<dbReference type="EMBL" id="NTZF01000009">
    <property type="protein sequence ID" value="PES95503.1"/>
    <property type="molecule type" value="Genomic_DNA"/>
</dbReference>
<gene>
    <name evidence="1" type="ORF">CN491_11520</name>
</gene>
<evidence type="ECO:0000313" key="1">
    <source>
        <dbReference type="EMBL" id="PES95503.1"/>
    </source>
</evidence>
<dbReference type="Proteomes" id="UP000220900">
    <property type="component" value="Unassembled WGS sequence"/>
</dbReference>
<organism evidence="1 2">
    <name type="scientific">Bacillus cereus</name>
    <dbReference type="NCBI Taxonomy" id="1396"/>
    <lineage>
        <taxon>Bacteria</taxon>
        <taxon>Bacillati</taxon>
        <taxon>Bacillota</taxon>
        <taxon>Bacilli</taxon>
        <taxon>Bacillales</taxon>
        <taxon>Bacillaceae</taxon>
        <taxon>Bacillus</taxon>
        <taxon>Bacillus cereus group</taxon>
    </lineage>
</organism>
<name>A0A2A8LNQ6_BACCE</name>
<evidence type="ECO:0000313" key="2">
    <source>
        <dbReference type="Proteomes" id="UP000220900"/>
    </source>
</evidence>
<comment type="caution">
    <text evidence="1">The sequence shown here is derived from an EMBL/GenBank/DDBJ whole genome shotgun (WGS) entry which is preliminary data.</text>
</comment>
<reference evidence="1 2" key="1">
    <citation type="submission" date="2017-09" db="EMBL/GenBank/DDBJ databases">
        <title>Large-scale bioinformatics analysis of Bacillus genomes uncovers conserved roles of natural products in bacterial physiology.</title>
        <authorList>
            <consortium name="Agbiome Team Llc"/>
            <person name="Bleich R.M."/>
            <person name="Grubbs K.J."/>
            <person name="Santa Maria K.C."/>
            <person name="Allen S.E."/>
            <person name="Farag S."/>
            <person name="Shank E.A."/>
            <person name="Bowers A."/>
        </authorList>
    </citation>
    <scope>NUCLEOTIDE SEQUENCE [LARGE SCALE GENOMIC DNA]</scope>
    <source>
        <strain evidence="1 2">AFS002368</strain>
    </source>
</reference>
<accession>A0A2A8LNQ6</accession>
<proteinExistence type="predicted"/>
<dbReference type="AlphaFoldDB" id="A0A2A8LNQ6"/>
<protein>
    <submittedName>
        <fullName evidence="1">Uncharacterized protein</fullName>
    </submittedName>
</protein>
<sequence>MEKIYQVGLFLFRIFQFIPLFAGSKTLTSRFGDCEEIRWEIIAHKSPLGEGKYSVRMNKTH</sequence>